<dbReference type="PANTHER" id="PTHR30005:SF0">
    <property type="entry name" value="RETROGRADE REGULATION PROTEIN 2"/>
    <property type="match status" value="1"/>
</dbReference>
<dbReference type="Gene3D" id="3.30.420.150">
    <property type="entry name" value="Exopolyphosphatase. Domain 2"/>
    <property type="match status" value="1"/>
</dbReference>
<organism evidence="4 5">
    <name type="scientific">Tepidimonas fonticaldi</name>
    <dbReference type="NCBI Taxonomy" id="1101373"/>
    <lineage>
        <taxon>Bacteria</taxon>
        <taxon>Pseudomonadati</taxon>
        <taxon>Pseudomonadota</taxon>
        <taxon>Betaproteobacteria</taxon>
        <taxon>Burkholderiales</taxon>
        <taxon>Tepidimonas</taxon>
    </lineage>
</organism>
<dbReference type="GO" id="GO:0008894">
    <property type="term" value="F:guanosine-5'-triphosphate,3'-diphosphate diphosphatase activity"/>
    <property type="evidence" value="ECO:0007669"/>
    <property type="project" value="UniProtKB-EC"/>
</dbReference>
<evidence type="ECO:0000313" key="4">
    <source>
        <dbReference type="EMBL" id="TSE38193.1"/>
    </source>
</evidence>
<dbReference type="Pfam" id="PF02541">
    <property type="entry name" value="Ppx-GppA"/>
    <property type="match status" value="1"/>
</dbReference>
<evidence type="ECO:0000313" key="5">
    <source>
        <dbReference type="Proteomes" id="UP000316388"/>
    </source>
</evidence>
<dbReference type="EC" id="3.6.1.40" evidence="4"/>
<evidence type="ECO:0000259" key="2">
    <source>
        <dbReference type="Pfam" id="PF02541"/>
    </source>
</evidence>
<dbReference type="PANTHER" id="PTHR30005">
    <property type="entry name" value="EXOPOLYPHOSPHATASE"/>
    <property type="match status" value="1"/>
</dbReference>
<evidence type="ECO:0000256" key="1">
    <source>
        <dbReference type="ARBA" id="ARBA00022801"/>
    </source>
</evidence>
<dbReference type="CDD" id="cd24053">
    <property type="entry name" value="ASKHA_NBD_EcPPX-GppA-like"/>
    <property type="match status" value="1"/>
</dbReference>
<accession>A0A554XQT4</accession>
<keyword evidence="1 4" id="KW-0378">Hydrolase</keyword>
<dbReference type="InterPro" id="IPR048950">
    <property type="entry name" value="Ppx_GppA_C"/>
</dbReference>
<dbReference type="SUPFAM" id="SSF53067">
    <property type="entry name" value="Actin-like ATPase domain"/>
    <property type="match status" value="2"/>
</dbReference>
<gene>
    <name evidence="4" type="primary">gppA</name>
    <name evidence="4" type="ORF">Tfont_00017</name>
</gene>
<dbReference type="PIRSF" id="PIRSF001267">
    <property type="entry name" value="Pyrophosphatase_GppA_Ppx"/>
    <property type="match status" value="1"/>
</dbReference>
<dbReference type="Proteomes" id="UP000316388">
    <property type="component" value="Unassembled WGS sequence"/>
</dbReference>
<dbReference type="InterPro" id="IPR043129">
    <property type="entry name" value="ATPase_NBD"/>
</dbReference>
<feature type="domain" description="Ppx/GppA phosphatase N-terminal" evidence="2">
    <location>
        <begin position="34"/>
        <end position="313"/>
    </location>
</feature>
<protein>
    <submittedName>
        <fullName evidence="4">Guanosine-5'-triphosphate,3'-diphosphate pyrophosphatase</fullName>
        <ecNumber evidence="4">3.6.1.40</ecNumber>
    </submittedName>
</protein>
<reference evidence="4 5" key="1">
    <citation type="submission" date="2019-07" db="EMBL/GenBank/DDBJ databases">
        <title>Tepidimonas fonticaldi AT-A2 draft genome.</title>
        <authorList>
            <person name="Da Costa M.S."/>
            <person name="Froufe H.J.C."/>
            <person name="Egas C."/>
            <person name="Albuquerque L."/>
        </authorList>
    </citation>
    <scope>NUCLEOTIDE SEQUENCE [LARGE SCALE GENOMIC DNA]</scope>
    <source>
        <strain evidence="4 5">AT-A2</strain>
    </source>
</reference>
<dbReference type="AlphaFoldDB" id="A0A554XQT4"/>
<dbReference type="FunFam" id="3.30.420.40:FF:000023">
    <property type="entry name" value="Guanosine-5'-triphosphate,3'-diphosphate pyrophosphatase"/>
    <property type="match status" value="1"/>
</dbReference>
<sequence length="504" mass="56213">MLQADDWKPCMQDGTLLAALDLGSNSFRLEIGRYHGGHIERVEYLKETVRLGAGLDEHKTLSLVAMERGWECLARFAEKLRPFERRQVRAVATQTLREARNRDDFLGRAQAILGFPIDVIAGHEEARLIYQGVSHLLPQSDERRLVVDIGGRSTEVILGQGYSPQRMESYGLGSASWSTRYFPGGRVSEAALRRAVVAAKAVVDEALDVFAPGSWDAVYASSGTAGALADMLALAGFAPGVITREGIDWVADRLVRAGHVDEVRLDGLKDDRRPVLAGGLSVLLALFELFDWTVVNRAQGALRQGALYDLIDRASDQSDVRERTVRWLAQKFAVDTAQAERVRRVATGLFEQVATPDPRNGRYSQKLAWAARLHEIGAHISHTSAHRHGAYILDHVDAPGFSLPELHRMSLLVLGQRGKLRKLEPHFGDELFIKQLLCLRLAVLLCHARKDPDVAALRLQYASRQFRLTTVPGWARQYPQSAWLLQEEADAWAKTAWRLTVDLR</sequence>
<dbReference type="EMBL" id="VJOO01000001">
    <property type="protein sequence ID" value="TSE38193.1"/>
    <property type="molecule type" value="Genomic_DNA"/>
</dbReference>
<dbReference type="Gene3D" id="1.10.3210.10">
    <property type="entry name" value="Hypothetical protein af1432"/>
    <property type="match status" value="1"/>
</dbReference>
<dbReference type="Pfam" id="PF21447">
    <property type="entry name" value="Ppx-GppA_III"/>
    <property type="match status" value="1"/>
</dbReference>
<evidence type="ECO:0000259" key="3">
    <source>
        <dbReference type="Pfam" id="PF21447"/>
    </source>
</evidence>
<dbReference type="InterPro" id="IPR050273">
    <property type="entry name" value="GppA/Ppx_hydrolase"/>
</dbReference>
<dbReference type="InterPro" id="IPR003695">
    <property type="entry name" value="Ppx_GppA_N"/>
</dbReference>
<dbReference type="InterPro" id="IPR030673">
    <property type="entry name" value="PyroPPase_GppA_Ppx"/>
</dbReference>
<dbReference type="Gene3D" id="3.30.420.40">
    <property type="match status" value="1"/>
</dbReference>
<proteinExistence type="predicted"/>
<name>A0A554XQT4_9BURK</name>
<dbReference type="SUPFAM" id="SSF109604">
    <property type="entry name" value="HD-domain/PDEase-like"/>
    <property type="match status" value="1"/>
</dbReference>
<comment type="caution">
    <text evidence="4">The sequence shown here is derived from an EMBL/GenBank/DDBJ whole genome shotgun (WGS) entry which is preliminary data.</text>
</comment>
<feature type="domain" description="Ppx/GppA phosphatase C-terminal" evidence="3">
    <location>
        <begin position="320"/>
        <end position="488"/>
    </location>
</feature>